<evidence type="ECO:0000313" key="2">
    <source>
        <dbReference type="Proteomes" id="UP001060085"/>
    </source>
</evidence>
<proteinExistence type="predicted"/>
<accession>A0ACC0BAE6</accession>
<dbReference type="Proteomes" id="UP001060085">
    <property type="component" value="Linkage Group LG04"/>
</dbReference>
<evidence type="ECO:0000313" key="1">
    <source>
        <dbReference type="EMBL" id="KAI5669616.1"/>
    </source>
</evidence>
<comment type="caution">
    <text evidence="1">The sequence shown here is derived from an EMBL/GenBank/DDBJ whole genome shotgun (WGS) entry which is preliminary data.</text>
</comment>
<name>A0ACC0BAE6_CATRO</name>
<organism evidence="1 2">
    <name type="scientific">Catharanthus roseus</name>
    <name type="common">Madagascar periwinkle</name>
    <name type="synonym">Vinca rosea</name>
    <dbReference type="NCBI Taxonomy" id="4058"/>
    <lineage>
        <taxon>Eukaryota</taxon>
        <taxon>Viridiplantae</taxon>
        <taxon>Streptophyta</taxon>
        <taxon>Embryophyta</taxon>
        <taxon>Tracheophyta</taxon>
        <taxon>Spermatophyta</taxon>
        <taxon>Magnoliopsida</taxon>
        <taxon>eudicotyledons</taxon>
        <taxon>Gunneridae</taxon>
        <taxon>Pentapetalae</taxon>
        <taxon>asterids</taxon>
        <taxon>lamiids</taxon>
        <taxon>Gentianales</taxon>
        <taxon>Apocynaceae</taxon>
        <taxon>Rauvolfioideae</taxon>
        <taxon>Vinceae</taxon>
        <taxon>Catharanthinae</taxon>
        <taxon>Catharanthus</taxon>
    </lineage>
</organism>
<gene>
    <name evidence="1" type="ORF">M9H77_19469</name>
</gene>
<reference evidence="2" key="1">
    <citation type="journal article" date="2023" name="Nat. Plants">
        <title>Single-cell RNA sequencing provides a high-resolution roadmap for understanding the multicellular compartmentation of specialized metabolism.</title>
        <authorList>
            <person name="Sun S."/>
            <person name="Shen X."/>
            <person name="Li Y."/>
            <person name="Li Y."/>
            <person name="Wang S."/>
            <person name="Li R."/>
            <person name="Zhang H."/>
            <person name="Shen G."/>
            <person name="Guo B."/>
            <person name="Wei J."/>
            <person name="Xu J."/>
            <person name="St-Pierre B."/>
            <person name="Chen S."/>
            <person name="Sun C."/>
        </authorList>
    </citation>
    <scope>NUCLEOTIDE SEQUENCE [LARGE SCALE GENOMIC DNA]</scope>
</reference>
<dbReference type="EMBL" id="CM044704">
    <property type="protein sequence ID" value="KAI5669616.1"/>
    <property type="molecule type" value="Genomic_DNA"/>
</dbReference>
<protein>
    <submittedName>
        <fullName evidence="1">Uncharacterized protein</fullName>
    </submittedName>
</protein>
<sequence length="150" mass="16884">MIGHRQRSLYDIWGPWCAKFDWVFEGTKRSVEHVASRTLSFWEQYVWASGQCLVLKLNVDGAFGGSKRGIVVVLRNWEGTIVVVASKPLPATPNAKFAKMRAILLGLELVSMVGVTNILEMDYFVAVVRLRHHGQDLSPLGHLLICQKSY</sequence>
<keyword evidence="2" id="KW-1185">Reference proteome</keyword>